<proteinExistence type="predicted"/>
<comment type="caution">
    <text evidence="2">The sequence shown here is derived from an EMBL/GenBank/DDBJ whole genome shotgun (WGS) entry which is preliminary data.</text>
</comment>
<name>A0A4R0NAU0_9SPHI</name>
<dbReference type="RefSeq" id="WP_131597921.1">
    <property type="nucleotide sequence ID" value="NZ_SJSL01000009.1"/>
</dbReference>
<sequence length="238" mass="26136">MMKLSTQKPSFNKLTTGIVTLIMLLSTTLFISCKKEPIEEVDISFLSITNTSPTLGTFNLYLNQNRVNNGALPFGGTINYFQVKSGTYTAKLTTESNTESLLTKDFAFEKDKIYSMFAIGKGAGLEYLVINDDIRTLSVEKAYIRFINLSPDAPALSLVAKDSAAVVSDKTYKSASAFVEINPKVYTLQIRDKVTGATINKDLPNVDIKKGKFYTVISKGLLTPLEIEQPFGGLVISN</sequence>
<accession>A0A4R0NAU0</accession>
<gene>
    <name evidence="2" type="ORF">EZ437_20095</name>
</gene>
<keyword evidence="3" id="KW-1185">Reference proteome</keyword>
<dbReference type="PROSITE" id="PS51257">
    <property type="entry name" value="PROKAR_LIPOPROTEIN"/>
    <property type="match status" value="1"/>
</dbReference>
<dbReference type="AlphaFoldDB" id="A0A4R0NAU0"/>
<reference evidence="2 3" key="1">
    <citation type="submission" date="2019-02" db="EMBL/GenBank/DDBJ databases">
        <title>Pedobacter sp. RP-1-14 sp. nov., isolated from Arctic soil.</title>
        <authorList>
            <person name="Dahal R.H."/>
        </authorList>
    </citation>
    <scope>NUCLEOTIDE SEQUENCE [LARGE SCALE GENOMIC DNA]</scope>
    <source>
        <strain evidence="2 3">RP-1-14</strain>
    </source>
</reference>
<dbReference type="Pfam" id="PF14344">
    <property type="entry name" value="DUF4397"/>
    <property type="match status" value="1"/>
</dbReference>
<dbReference type="EMBL" id="SJSL01000009">
    <property type="protein sequence ID" value="TCC97391.1"/>
    <property type="molecule type" value="Genomic_DNA"/>
</dbReference>
<evidence type="ECO:0000313" key="2">
    <source>
        <dbReference type="EMBL" id="TCC97391.1"/>
    </source>
</evidence>
<evidence type="ECO:0000259" key="1">
    <source>
        <dbReference type="Pfam" id="PF14344"/>
    </source>
</evidence>
<organism evidence="2 3">
    <name type="scientific">Pedobacter psychroterrae</name>
    <dbReference type="NCBI Taxonomy" id="2530453"/>
    <lineage>
        <taxon>Bacteria</taxon>
        <taxon>Pseudomonadati</taxon>
        <taxon>Bacteroidota</taxon>
        <taxon>Sphingobacteriia</taxon>
        <taxon>Sphingobacteriales</taxon>
        <taxon>Sphingobacteriaceae</taxon>
        <taxon>Pedobacter</taxon>
    </lineage>
</organism>
<dbReference type="Proteomes" id="UP000293347">
    <property type="component" value="Unassembled WGS sequence"/>
</dbReference>
<evidence type="ECO:0000313" key="3">
    <source>
        <dbReference type="Proteomes" id="UP000293347"/>
    </source>
</evidence>
<protein>
    <submittedName>
        <fullName evidence="2">DUF4397 domain-containing protein</fullName>
    </submittedName>
</protein>
<dbReference type="OrthoDB" id="9792011at2"/>
<feature type="domain" description="DUF4397" evidence="1">
    <location>
        <begin position="45"/>
        <end position="158"/>
    </location>
</feature>
<dbReference type="InterPro" id="IPR025510">
    <property type="entry name" value="DUF4397"/>
</dbReference>